<proteinExistence type="inferred from homology"/>
<dbReference type="PANTHER" id="PTHR42973:SF4">
    <property type="entry name" value="FAD BINDING DOMAIN PROTEIN"/>
    <property type="match status" value="1"/>
</dbReference>
<dbReference type="EMBL" id="JAGMVJ010000031">
    <property type="protein sequence ID" value="KAH7068596.1"/>
    <property type="molecule type" value="Genomic_DNA"/>
</dbReference>
<comment type="caution">
    <text evidence="6">The sequence shown here is derived from an EMBL/GenBank/DDBJ whole genome shotgun (WGS) entry which is preliminary data.</text>
</comment>
<keyword evidence="2" id="KW-0285">Flavoprotein</keyword>
<evidence type="ECO:0000259" key="5">
    <source>
        <dbReference type="PROSITE" id="PS51387"/>
    </source>
</evidence>
<protein>
    <recommendedName>
        <fullName evidence="5">FAD-binding PCMH-type domain-containing protein</fullName>
    </recommendedName>
</protein>
<name>A0A8K0VRD6_9PLEO</name>
<dbReference type="Pfam" id="PF01565">
    <property type="entry name" value="FAD_binding_4"/>
    <property type="match status" value="1"/>
</dbReference>
<dbReference type="InterPro" id="IPR016169">
    <property type="entry name" value="FAD-bd_PCMH_sub2"/>
</dbReference>
<dbReference type="OrthoDB" id="2151789at2759"/>
<comment type="similarity">
    <text evidence="1">Belongs to the oxygen-dependent FAD-linked oxidoreductase family.</text>
</comment>
<organism evidence="6 7">
    <name type="scientific">Paraphoma chrysanthemicola</name>
    <dbReference type="NCBI Taxonomy" id="798071"/>
    <lineage>
        <taxon>Eukaryota</taxon>
        <taxon>Fungi</taxon>
        <taxon>Dikarya</taxon>
        <taxon>Ascomycota</taxon>
        <taxon>Pezizomycotina</taxon>
        <taxon>Dothideomycetes</taxon>
        <taxon>Pleosporomycetidae</taxon>
        <taxon>Pleosporales</taxon>
        <taxon>Pleosporineae</taxon>
        <taxon>Phaeosphaeriaceae</taxon>
        <taxon>Paraphoma</taxon>
    </lineage>
</organism>
<dbReference type="InterPro" id="IPR016167">
    <property type="entry name" value="FAD-bd_PCMH_sub1"/>
</dbReference>
<keyword evidence="7" id="KW-1185">Reference proteome</keyword>
<evidence type="ECO:0000256" key="1">
    <source>
        <dbReference type="ARBA" id="ARBA00005466"/>
    </source>
</evidence>
<dbReference type="Gene3D" id="3.30.43.10">
    <property type="entry name" value="Uridine Diphospho-n-acetylenolpyruvylglucosamine Reductase, domain 2"/>
    <property type="match status" value="1"/>
</dbReference>
<dbReference type="Gene3D" id="3.40.462.20">
    <property type="match status" value="1"/>
</dbReference>
<dbReference type="PANTHER" id="PTHR42973">
    <property type="entry name" value="BINDING OXIDOREDUCTASE, PUTATIVE (AFU_ORTHOLOGUE AFUA_1G17690)-RELATED"/>
    <property type="match status" value="1"/>
</dbReference>
<reference evidence="6" key="1">
    <citation type="journal article" date="2021" name="Nat. Commun.">
        <title>Genetic determinants of endophytism in the Arabidopsis root mycobiome.</title>
        <authorList>
            <person name="Mesny F."/>
            <person name="Miyauchi S."/>
            <person name="Thiergart T."/>
            <person name="Pickel B."/>
            <person name="Atanasova L."/>
            <person name="Karlsson M."/>
            <person name="Huettel B."/>
            <person name="Barry K.W."/>
            <person name="Haridas S."/>
            <person name="Chen C."/>
            <person name="Bauer D."/>
            <person name="Andreopoulos W."/>
            <person name="Pangilinan J."/>
            <person name="LaButti K."/>
            <person name="Riley R."/>
            <person name="Lipzen A."/>
            <person name="Clum A."/>
            <person name="Drula E."/>
            <person name="Henrissat B."/>
            <person name="Kohler A."/>
            <person name="Grigoriev I.V."/>
            <person name="Martin F.M."/>
            <person name="Hacquard S."/>
        </authorList>
    </citation>
    <scope>NUCLEOTIDE SEQUENCE</scope>
    <source>
        <strain evidence="6">MPI-SDFR-AT-0120</strain>
    </source>
</reference>
<evidence type="ECO:0000256" key="2">
    <source>
        <dbReference type="ARBA" id="ARBA00022630"/>
    </source>
</evidence>
<sequence length="557" mass="61178">MVSPLLLTSATLAFTTLLFLFYRLRVQSSQLRRDAEAKKPKHHDLNASFSEPALRLRAKLIADLPTSIISPEDRRLFEASMNAYWAQQACEVPPVCVIQPRDAEELCRAVKILKSDFDQRCRKDGSQDDIDNGIFALRSGGHSPVVGASSIQGGALIDLSLFNEVTPAPDGKSVVIGAGCKWVQVYEALQEKGLAVAGGRNSAVGVGGLILGGGLSFFSPRFGMVCSNVIEYEIVLADGSIVRASETANPDLWRVLKGGANNFGIVTRFVVRSFPSGNIWSGFLYMPSSQALKVLTSFREFLDRGVSDDEGKVYDEHAAGPLACFTYLQALGIQAIAVALTHTKTPEGGKTWPACWQSSGFPRLWRFWSTCSVKSLAAATDEMSVLNPPGRRQKFATTTIKNDQATLEAAHQAYRDAITSIRERNIKNMSWTLVLQPMLPAWARKGNPNVLGLDTSTDEPLVNVSITVNWALSKDDETVQRITRAAIEQIESFATQHGTGHRYRYINYCDSWQKPFDGYGQDNLEFMKVVSRKYDPDGLFRRGCAGGFKLGLCDGGR</sequence>
<dbReference type="PROSITE" id="PS51387">
    <property type="entry name" value="FAD_PCMH"/>
    <property type="match status" value="1"/>
</dbReference>
<evidence type="ECO:0000313" key="7">
    <source>
        <dbReference type="Proteomes" id="UP000813461"/>
    </source>
</evidence>
<dbReference type="AlphaFoldDB" id="A0A8K0VRD6"/>
<dbReference type="InterPro" id="IPR050416">
    <property type="entry name" value="FAD-linked_Oxidoreductase"/>
</dbReference>
<dbReference type="GO" id="GO:0016491">
    <property type="term" value="F:oxidoreductase activity"/>
    <property type="evidence" value="ECO:0007669"/>
    <property type="project" value="UniProtKB-KW"/>
</dbReference>
<evidence type="ECO:0000313" key="6">
    <source>
        <dbReference type="EMBL" id="KAH7068596.1"/>
    </source>
</evidence>
<gene>
    <name evidence="6" type="ORF">FB567DRAFT_246697</name>
</gene>
<keyword evidence="3" id="KW-0274">FAD</keyword>
<evidence type="ECO:0000256" key="3">
    <source>
        <dbReference type="ARBA" id="ARBA00022827"/>
    </source>
</evidence>
<evidence type="ECO:0000256" key="4">
    <source>
        <dbReference type="ARBA" id="ARBA00023002"/>
    </source>
</evidence>
<keyword evidence="4" id="KW-0560">Oxidoreductase</keyword>
<feature type="domain" description="FAD-binding PCMH-type" evidence="5">
    <location>
        <begin position="90"/>
        <end position="276"/>
    </location>
</feature>
<dbReference type="SUPFAM" id="SSF56176">
    <property type="entry name" value="FAD-binding/transporter-associated domain-like"/>
    <property type="match status" value="1"/>
</dbReference>
<dbReference type="Gene3D" id="3.30.465.10">
    <property type="match status" value="1"/>
</dbReference>
<dbReference type="Proteomes" id="UP000813461">
    <property type="component" value="Unassembled WGS sequence"/>
</dbReference>
<dbReference type="GO" id="GO:0071949">
    <property type="term" value="F:FAD binding"/>
    <property type="evidence" value="ECO:0007669"/>
    <property type="project" value="InterPro"/>
</dbReference>
<dbReference type="InterPro" id="IPR016166">
    <property type="entry name" value="FAD-bd_PCMH"/>
</dbReference>
<accession>A0A8K0VRD6</accession>
<dbReference type="InterPro" id="IPR036318">
    <property type="entry name" value="FAD-bd_PCMH-like_sf"/>
</dbReference>
<dbReference type="InterPro" id="IPR006094">
    <property type="entry name" value="Oxid_FAD_bind_N"/>
</dbReference>